<proteinExistence type="predicted"/>
<evidence type="ECO:0000313" key="3">
    <source>
        <dbReference type="Proteomes" id="UP000033423"/>
    </source>
</evidence>
<name>A0A0F3GQT0_9BACT</name>
<reference evidence="2 3" key="1">
    <citation type="submission" date="2015-02" db="EMBL/GenBank/DDBJ databases">
        <title>Single-cell genomics of uncultivated deep-branching MTB reveals a conserved set of magnetosome genes.</title>
        <authorList>
            <person name="Kolinko S."/>
            <person name="Richter M."/>
            <person name="Glockner F.O."/>
            <person name="Brachmann A."/>
            <person name="Schuler D."/>
        </authorList>
    </citation>
    <scope>NUCLEOTIDE SEQUENCE [LARGE SCALE GENOMIC DNA]</scope>
    <source>
        <strain evidence="2">TM-1</strain>
    </source>
</reference>
<accession>A0A0F3GQT0</accession>
<keyword evidence="1" id="KW-0472">Membrane</keyword>
<feature type="non-terminal residue" evidence="2">
    <location>
        <position position="1"/>
    </location>
</feature>
<evidence type="ECO:0000256" key="1">
    <source>
        <dbReference type="SAM" id="Phobius"/>
    </source>
</evidence>
<dbReference type="EMBL" id="LACI01001572">
    <property type="protein sequence ID" value="KJU84197.1"/>
    <property type="molecule type" value="Genomic_DNA"/>
</dbReference>
<keyword evidence="1" id="KW-0812">Transmembrane</keyword>
<sequence>ELRLREEIAKSELRLREEIAKVKEDSAKIREDVAKISGELVWLKWILGAVLAGIISLIVRAFFMH</sequence>
<evidence type="ECO:0000313" key="2">
    <source>
        <dbReference type="EMBL" id="KJU84197.1"/>
    </source>
</evidence>
<keyword evidence="3" id="KW-1185">Reference proteome</keyword>
<organism evidence="2 3">
    <name type="scientific">Candidatus Magnetobacterium bavaricum</name>
    <dbReference type="NCBI Taxonomy" id="29290"/>
    <lineage>
        <taxon>Bacteria</taxon>
        <taxon>Pseudomonadati</taxon>
        <taxon>Nitrospirota</taxon>
        <taxon>Thermodesulfovibrionia</taxon>
        <taxon>Thermodesulfovibrionales</taxon>
        <taxon>Candidatus Magnetobacteriaceae</taxon>
        <taxon>Candidatus Magnetobacterium</taxon>
    </lineage>
</organism>
<comment type="caution">
    <text evidence="2">The sequence shown here is derived from an EMBL/GenBank/DDBJ whole genome shotgun (WGS) entry which is preliminary data.</text>
</comment>
<keyword evidence="1" id="KW-1133">Transmembrane helix</keyword>
<dbReference type="Proteomes" id="UP000033423">
    <property type="component" value="Unassembled WGS sequence"/>
</dbReference>
<feature type="transmembrane region" description="Helical" evidence="1">
    <location>
        <begin position="42"/>
        <end position="63"/>
    </location>
</feature>
<gene>
    <name evidence="2" type="ORF">MBAV_003612</name>
</gene>
<protein>
    <submittedName>
        <fullName evidence="2">Uncharacterized protein</fullName>
    </submittedName>
</protein>
<dbReference type="AlphaFoldDB" id="A0A0F3GQT0"/>
<dbReference type="PATRIC" id="fig|29290.4.peg.4799"/>